<dbReference type="Proteomes" id="UP001589733">
    <property type="component" value="Unassembled WGS sequence"/>
</dbReference>
<name>A0ABV6B4T9_9DEIO</name>
<dbReference type="EMBL" id="JBHLYR010000064">
    <property type="protein sequence ID" value="MFB9994770.1"/>
    <property type="molecule type" value="Genomic_DNA"/>
</dbReference>
<comment type="caution">
    <text evidence="2">The sequence shown here is derived from an EMBL/GenBank/DDBJ whole genome shotgun (WGS) entry which is preliminary data.</text>
</comment>
<keyword evidence="3" id="KW-1185">Reference proteome</keyword>
<evidence type="ECO:0000256" key="1">
    <source>
        <dbReference type="SAM" id="MobiDB-lite"/>
    </source>
</evidence>
<evidence type="ECO:0000313" key="2">
    <source>
        <dbReference type="EMBL" id="MFB9994770.1"/>
    </source>
</evidence>
<dbReference type="RefSeq" id="WP_380016045.1">
    <property type="nucleotide sequence ID" value="NZ_JBHLYR010000064.1"/>
</dbReference>
<protein>
    <submittedName>
        <fullName evidence="2">Uncharacterized protein</fullName>
    </submittedName>
</protein>
<feature type="compositionally biased region" description="Low complexity" evidence="1">
    <location>
        <begin position="220"/>
        <end position="237"/>
    </location>
</feature>
<evidence type="ECO:0000313" key="3">
    <source>
        <dbReference type="Proteomes" id="UP001589733"/>
    </source>
</evidence>
<gene>
    <name evidence="2" type="ORF">ACFFLM_22710</name>
</gene>
<reference evidence="2 3" key="1">
    <citation type="submission" date="2024-09" db="EMBL/GenBank/DDBJ databases">
        <authorList>
            <person name="Sun Q."/>
            <person name="Mori K."/>
        </authorList>
    </citation>
    <scope>NUCLEOTIDE SEQUENCE [LARGE SCALE GENOMIC DNA]</scope>
    <source>
        <strain evidence="2 3">JCM 13503</strain>
    </source>
</reference>
<accession>A0ABV6B4T9</accession>
<proteinExistence type="predicted"/>
<organism evidence="2 3">
    <name type="scientific">Deinococcus oregonensis</name>
    <dbReference type="NCBI Taxonomy" id="1805970"/>
    <lineage>
        <taxon>Bacteria</taxon>
        <taxon>Thermotogati</taxon>
        <taxon>Deinococcota</taxon>
        <taxon>Deinococci</taxon>
        <taxon>Deinococcales</taxon>
        <taxon>Deinococcaceae</taxon>
        <taxon>Deinococcus</taxon>
    </lineage>
</organism>
<sequence>MKHSAEDNTADVTNLGQWRAQTVLAIKLDDGVIKNIRAGHILPLNFELLAKLTQPLTRNLFRTLSFQRQSGGQPVLAYSVPLGVWASHLGMHEMRPDTVMRALQPAHVELIAVGFLQDVTYQGRGKSRVVHYAFGQVDATITDPEAAALLARYGVSGGRTLLLTQTHGSQAVKRAVGVLEALLRTEYRTKIRNKAGILTDILEQPHKYDTLLTQAEGQQASRPAARHSPAPHSSDPDALATVRDVAAAHVILMGTYDQPAERRDIRDRISALYVAGQVTTLDLIGLLGKSTDEAQAMVDQWKA</sequence>
<feature type="region of interest" description="Disordered" evidence="1">
    <location>
        <begin position="216"/>
        <end position="237"/>
    </location>
</feature>